<dbReference type="SUPFAM" id="SSF53633">
    <property type="entry name" value="Carbamate kinase-like"/>
    <property type="match status" value="1"/>
</dbReference>
<dbReference type="OrthoDB" id="9766717at2"/>
<accession>A0A173X3X6</accession>
<evidence type="ECO:0000256" key="9">
    <source>
        <dbReference type="PIRNR" id="PIRNR000723"/>
    </source>
</evidence>
<evidence type="ECO:0000256" key="6">
    <source>
        <dbReference type="ARBA" id="ARBA00022777"/>
    </source>
</evidence>
<protein>
    <recommendedName>
        <fullName evidence="3 8">Carbamate kinase</fullName>
    </recommendedName>
</protein>
<name>A0A173X3X6_9FIRM</name>
<reference evidence="19 20" key="2">
    <citation type="journal article" date="2019" name="Nat. Med.">
        <title>A library of human gut bacterial isolates paired with longitudinal multiomics data enables mechanistic microbiome research.</title>
        <authorList>
            <person name="Poyet M."/>
            <person name="Groussin M."/>
            <person name="Gibbons S.M."/>
            <person name="Avila-Pacheco J."/>
            <person name="Jiang X."/>
            <person name="Kearney S.M."/>
            <person name="Perrotta A.R."/>
            <person name="Berdy B."/>
            <person name="Zhao S."/>
            <person name="Lieberman T.D."/>
            <person name="Swanson P.K."/>
            <person name="Smith M."/>
            <person name="Roesemann S."/>
            <person name="Alexander J.E."/>
            <person name="Rich S.A."/>
            <person name="Livny J."/>
            <person name="Vlamakis H."/>
            <person name="Clish C."/>
            <person name="Bullock K."/>
            <person name="Deik A."/>
            <person name="Scott J."/>
            <person name="Pierce K.A."/>
            <person name="Xavier R.J."/>
            <person name="Alm E.J."/>
        </authorList>
    </citation>
    <scope>NUCLEOTIDE SEQUENCE [LARGE SCALE GENOMIC DNA]</scope>
    <source>
        <strain evidence="13 20">BIOML-A1</strain>
        <strain evidence="14 19">BIOML-A12</strain>
    </source>
</reference>
<dbReference type="PANTHER" id="PTHR30409:SF1">
    <property type="entry name" value="CARBAMATE KINASE-RELATED"/>
    <property type="match status" value="1"/>
</dbReference>
<evidence type="ECO:0000256" key="7">
    <source>
        <dbReference type="ARBA" id="ARBA00048467"/>
    </source>
</evidence>
<dbReference type="GO" id="GO:0005829">
    <property type="term" value="C:cytosol"/>
    <property type="evidence" value="ECO:0007669"/>
    <property type="project" value="TreeGrafter"/>
</dbReference>
<sequence length="314" mass="33896">MFTRKRIVIALGGNALGNTLPEQMVAVKTTAKALCDLIEEGHQVVVVHGNGPQVGMINNAMSALSREDENQPNTPLSVCVAMSQAYIGYDLQNALREELRIRGFVRTPVVTVVTQVRVDPNDPAFENPSKPIGKFLTKEEADHQAKAYGHIMKEDAGRGYRRVVASPKPVEIVEQDAINSLVDANKIVICCGGGGIPVVLNGHHLKGASAVIDKDYASCLLAKELDADMLIILTAVEKVAVNFGKENEEWLDDITVDDAKKYINEGQFAPGSMLPKVQAAVDFASSKEGRTAMITLLQKAKDGIQGKTGTKIHL</sequence>
<dbReference type="EMBL" id="WWVQ01000010">
    <property type="protein sequence ID" value="MZL32779.1"/>
    <property type="molecule type" value="Genomic_DNA"/>
</dbReference>
<dbReference type="Proteomes" id="UP000477156">
    <property type="component" value="Unassembled WGS sequence"/>
</dbReference>
<keyword evidence="4" id="KW-0056">Arginine metabolism</keyword>
<dbReference type="GO" id="GO:0019546">
    <property type="term" value="P:L-arginine deiminase pathway"/>
    <property type="evidence" value="ECO:0007669"/>
    <property type="project" value="TreeGrafter"/>
</dbReference>
<feature type="domain" description="Aspartate/glutamate/uridylate kinase" evidence="10">
    <location>
        <begin position="5"/>
        <end position="288"/>
    </location>
</feature>
<evidence type="ECO:0000313" key="13">
    <source>
        <dbReference type="EMBL" id="MZL32779.1"/>
    </source>
</evidence>
<evidence type="ECO:0000313" key="18">
    <source>
        <dbReference type="Proteomes" id="UP000366766"/>
    </source>
</evidence>
<dbReference type="PRINTS" id="PR01469">
    <property type="entry name" value="CARBMTKINASE"/>
</dbReference>
<dbReference type="Proteomes" id="UP000366766">
    <property type="component" value="Unassembled WGS sequence"/>
</dbReference>
<evidence type="ECO:0000259" key="10">
    <source>
        <dbReference type="Pfam" id="PF00696"/>
    </source>
</evidence>
<evidence type="ECO:0000256" key="4">
    <source>
        <dbReference type="ARBA" id="ARBA00022503"/>
    </source>
</evidence>
<dbReference type="Proteomes" id="UP000095431">
    <property type="component" value="Unassembled WGS sequence"/>
</dbReference>
<dbReference type="InterPro" id="IPR001048">
    <property type="entry name" value="Asp/Glu/Uridylate_kinase"/>
</dbReference>
<dbReference type="eggNOG" id="COG0549">
    <property type="taxonomic scope" value="Bacteria"/>
</dbReference>
<dbReference type="InterPro" id="IPR003964">
    <property type="entry name" value="Carb_kinase"/>
</dbReference>
<dbReference type="CDD" id="cd04235">
    <property type="entry name" value="AAK_CK"/>
    <property type="match status" value="1"/>
</dbReference>
<reference evidence="16 17" key="1">
    <citation type="submission" date="2015-09" db="EMBL/GenBank/DDBJ databases">
        <authorList>
            <consortium name="Pathogen Informatics"/>
        </authorList>
    </citation>
    <scope>NUCLEOTIDE SEQUENCE [LARGE SCALE GENOMIC DNA]</scope>
    <source>
        <strain evidence="11 16">2789STDY5834863</strain>
        <strain evidence="12 17">2789STDY5834911</strain>
    </source>
</reference>
<evidence type="ECO:0000313" key="20">
    <source>
        <dbReference type="Proteomes" id="UP000477285"/>
    </source>
</evidence>
<proteinExistence type="inferred from homology"/>
<evidence type="ECO:0000256" key="5">
    <source>
        <dbReference type="ARBA" id="ARBA00022679"/>
    </source>
</evidence>
<evidence type="ECO:0000313" key="11">
    <source>
        <dbReference type="EMBL" id="CUN46030.1"/>
    </source>
</evidence>
<evidence type="ECO:0000313" key="12">
    <source>
        <dbReference type="EMBL" id="CUP04197.1"/>
    </source>
</evidence>
<dbReference type="Pfam" id="PF00696">
    <property type="entry name" value="AA_kinase"/>
    <property type="match status" value="1"/>
</dbReference>
<evidence type="ECO:0000256" key="3">
    <source>
        <dbReference type="ARBA" id="ARBA00013070"/>
    </source>
</evidence>
<dbReference type="AlphaFoldDB" id="A0A173X3X6"/>
<dbReference type="RefSeq" id="WP_008703267.1">
    <property type="nucleotide sequence ID" value="NZ_BTHH01000006.1"/>
</dbReference>
<evidence type="ECO:0000256" key="8">
    <source>
        <dbReference type="NCBIfam" id="TIGR00746"/>
    </source>
</evidence>
<dbReference type="NCBIfam" id="TIGR00746">
    <property type="entry name" value="arcC"/>
    <property type="match status" value="1"/>
</dbReference>
<evidence type="ECO:0000313" key="17">
    <source>
        <dbReference type="Proteomes" id="UP000095712"/>
    </source>
</evidence>
<evidence type="ECO:0000313" key="19">
    <source>
        <dbReference type="Proteomes" id="UP000477156"/>
    </source>
</evidence>
<dbReference type="EMBL" id="CZAW01000003">
    <property type="protein sequence ID" value="CUP04197.1"/>
    <property type="molecule type" value="Genomic_DNA"/>
</dbReference>
<reference evidence="15 18" key="3">
    <citation type="submission" date="2019-07" db="EMBL/GenBank/DDBJ databases">
        <authorList>
            <person name="Chang H.-W."/>
            <person name="Raman A."/>
            <person name="Venkatesh S."/>
            <person name="Gehrig J."/>
        </authorList>
    </citation>
    <scope>NUCLEOTIDE SEQUENCE [LARGE SCALE GENOMIC DNA]</scope>
    <source>
        <strain evidence="15">Blautia_wexlerae_LFYP_14</strain>
    </source>
</reference>
<dbReference type="Proteomes" id="UP000477285">
    <property type="component" value="Unassembled WGS sequence"/>
</dbReference>
<evidence type="ECO:0000256" key="2">
    <source>
        <dbReference type="ARBA" id="ARBA00011066"/>
    </source>
</evidence>
<keyword evidence="5 9" id="KW-0808">Transferase</keyword>
<evidence type="ECO:0000313" key="14">
    <source>
        <dbReference type="EMBL" id="MZS87609.1"/>
    </source>
</evidence>
<organism evidence="11 16">
    <name type="scientific">Blautia wexlerae</name>
    <dbReference type="NCBI Taxonomy" id="418240"/>
    <lineage>
        <taxon>Bacteria</taxon>
        <taxon>Bacillati</taxon>
        <taxon>Bacillota</taxon>
        <taxon>Clostridia</taxon>
        <taxon>Lachnospirales</taxon>
        <taxon>Lachnospiraceae</taxon>
        <taxon>Blautia</taxon>
    </lineage>
</organism>
<dbReference type="EMBL" id="CYZN01000001">
    <property type="protein sequence ID" value="CUN46030.1"/>
    <property type="molecule type" value="Genomic_DNA"/>
</dbReference>
<dbReference type="EMBL" id="WWVF01000001">
    <property type="protein sequence ID" value="MZS87609.1"/>
    <property type="molecule type" value="Genomic_DNA"/>
</dbReference>
<dbReference type="EMBL" id="CABHOF010000051">
    <property type="protein sequence ID" value="VUX66313.1"/>
    <property type="molecule type" value="Genomic_DNA"/>
</dbReference>
<dbReference type="Gene3D" id="3.40.1160.10">
    <property type="entry name" value="Acetylglutamate kinase-like"/>
    <property type="match status" value="1"/>
</dbReference>
<dbReference type="InterPro" id="IPR036393">
    <property type="entry name" value="AceGlu_kinase-like_sf"/>
</dbReference>
<evidence type="ECO:0000313" key="15">
    <source>
        <dbReference type="EMBL" id="VUX66313.1"/>
    </source>
</evidence>
<dbReference type="GeneID" id="75079066"/>
<gene>
    <name evidence="11" type="primary">arcC1_1</name>
    <name evidence="13" type="synonym">arcC</name>
    <name evidence="15" type="synonym">arcC1_2</name>
    <name evidence="15" type="ORF">BWLFYP14_02686</name>
    <name evidence="11" type="ORF">ERS852478_00190</name>
    <name evidence="12" type="ORF">ERS852523_00347</name>
    <name evidence="14" type="ORF">GT712_00510</name>
    <name evidence="13" type="ORF">GT728_06045</name>
</gene>
<dbReference type="FunFam" id="3.40.1160.10:FF:000007">
    <property type="entry name" value="Carbamate kinase"/>
    <property type="match status" value="1"/>
</dbReference>
<keyword evidence="6 9" id="KW-0418">Kinase</keyword>
<keyword evidence="18" id="KW-1185">Reference proteome</keyword>
<dbReference type="PIRSF" id="PIRSF000723">
    <property type="entry name" value="Carbamate_kin"/>
    <property type="match status" value="1"/>
</dbReference>
<comment type="similarity">
    <text evidence="2 9">Belongs to the carbamate kinase family.</text>
</comment>
<dbReference type="PANTHER" id="PTHR30409">
    <property type="entry name" value="CARBAMATE KINASE"/>
    <property type="match status" value="1"/>
</dbReference>
<evidence type="ECO:0000313" key="16">
    <source>
        <dbReference type="Proteomes" id="UP000095431"/>
    </source>
</evidence>
<dbReference type="UniPathway" id="UPA00996">
    <property type="reaction ID" value="UER00366"/>
</dbReference>
<dbReference type="GO" id="GO:0008804">
    <property type="term" value="F:carbamate kinase activity"/>
    <property type="evidence" value="ECO:0007669"/>
    <property type="project" value="UniProtKB-UniRule"/>
</dbReference>
<dbReference type="NCBIfam" id="NF009007">
    <property type="entry name" value="PRK12352.1"/>
    <property type="match status" value="1"/>
</dbReference>
<dbReference type="Proteomes" id="UP000095712">
    <property type="component" value="Unassembled WGS sequence"/>
</dbReference>
<comment type="pathway">
    <text evidence="1">Metabolic intermediate metabolism; carbamoyl phosphate degradation; CO(2) and NH(3) from carbamoyl phosphate: step 1/1.</text>
</comment>
<evidence type="ECO:0000256" key="1">
    <source>
        <dbReference type="ARBA" id="ARBA00005118"/>
    </source>
</evidence>
<comment type="catalytic activity">
    <reaction evidence="7">
        <text>hydrogencarbonate + NH4(+) + ATP = carbamoyl phosphate + ADP + H2O + H(+)</text>
        <dbReference type="Rhea" id="RHEA:10152"/>
        <dbReference type="ChEBI" id="CHEBI:15377"/>
        <dbReference type="ChEBI" id="CHEBI:15378"/>
        <dbReference type="ChEBI" id="CHEBI:17544"/>
        <dbReference type="ChEBI" id="CHEBI:28938"/>
        <dbReference type="ChEBI" id="CHEBI:30616"/>
        <dbReference type="ChEBI" id="CHEBI:58228"/>
        <dbReference type="ChEBI" id="CHEBI:456216"/>
        <dbReference type="EC" id="2.7.2.2"/>
    </reaction>
</comment>